<gene>
    <name evidence="10" type="ORF">QBC37DRAFT_292337</name>
</gene>
<feature type="transmembrane region" description="Helical" evidence="8">
    <location>
        <begin position="190"/>
        <end position="212"/>
    </location>
</feature>
<evidence type="ECO:0000256" key="1">
    <source>
        <dbReference type="ARBA" id="ARBA00004370"/>
    </source>
</evidence>
<dbReference type="EMBL" id="MU858173">
    <property type="protein sequence ID" value="KAK4210479.1"/>
    <property type="molecule type" value="Genomic_DNA"/>
</dbReference>
<dbReference type="SMART" id="SM00665">
    <property type="entry name" value="B561"/>
    <property type="match status" value="1"/>
</dbReference>
<evidence type="ECO:0000256" key="2">
    <source>
        <dbReference type="ARBA" id="ARBA00022448"/>
    </source>
</evidence>
<evidence type="ECO:0000256" key="7">
    <source>
        <dbReference type="SAM" id="MobiDB-lite"/>
    </source>
</evidence>
<evidence type="ECO:0000259" key="9">
    <source>
        <dbReference type="PROSITE" id="PS50939"/>
    </source>
</evidence>
<organism evidence="10 11">
    <name type="scientific">Rhypophila decipiens</name>
    <dbReference type="NCBI Taxonomy" id="261697"/>
    <lineage>
        <taxon>Eukaryota</taxon>
        <taxon>Fungi</taxon>
        <taxon>Dikarya</taxon>
        <taxon>Ascomycota</taxon>
        <taxon>Pezizomycotina</taxon>
        <taxon>Sordariomycetes</taxon>
        <taxon>Sordariomycetidae</taxon>
        <taxon>Sordariales</taxon>
        <taxon>Naviculisporaceae</taxon>
        <taxon>Rhypophila</taxon>
    </lineage>
</organism>
<dbReference type="PROSITE" id="PS50939">
    <property type="entry name" value="CYTOCHROME_B561"/>
    <property type="match status" value="1"/>
</dbReference>
<keyword evidence="2" id="KW-0813">Transport</keyword>
<dbReference type="PANTHER" id="PTHR47797:SF1">
    <property type="entry name" value="CYTOCHROME B561 DOMAIN-CONTAINING PROTEIN-RELATED"/>
    <property type="match status" value="1"/>
</dbReference>
<feature type="transmembrane region" description="Helical" evidence="8">
    <location>
        <begin position="154"/>
        <end position="178"/>
    </location>
</feature>
<keyword evidence="5 8" id="KW-1133">Transmembrane helix</keyword>
<dbReference type="Gene3D" id="1.20.120.1770">
    <property type="match status" value="1"/>
</dbReference>
<sequence length="251" mass="26920">GNPGSGGTGDGNGDGSGSGSGGNGRNGNNRGAGFDISSATYYRNAHGIVASVAFIGLFPLGSILMRVLPGKLALWVHAIFQMVSLAVYIAAVGLGIYLVRTVRIPFGNGGNLLTNEATRYHPIIGLVILVLLIIQPMLGYIHHKKYKRLLRRQVWSYLHIFNGRIAVTVGIINGGLGLNLANASDYRKRVYIIVAAVMWGLWMAVAIISEIVRARRTRVPRSARTSSRRGSGPPVEKPMMSTSPGARRSED</sequence>
<feature type="region of interest" description="Disordered" evidence="7">
    <location>
        <begin position="1"/>
        <end position="27"/>
    </location>
</feature>
<feature type="transmembrane region" description="Helical" evidence="8">
    <location>
        <begin position="72"/>
        <end position="99"/>
    </location>
</feature>
<dbReference type="InterPro" id="IPR006593">
    <property type="entry name" value="Cyt_b561/ferric_Rdtase_TM"/>
</dbReference>
<protein>
    <recommendedName>
        <fullName evidence="9">Cytochrome b561 domain-containing protein</fullName>
    </recommendedName>
</protein>
<evidence type="ECO:0000256" key="4">
    <source>
        <dbReference type="ARBA" id="ARBA00022982"/>
    </source>
</evidence>
<evidence type="ECO:0000256" key="6">
    <source>
        <dbReference type="ARBA" id="ARBA00023136"/>
    </source>
</evidence>
<comment type="caution">
    <text evidence="10">The sequence shown here is derived from an EMBL/GenBank/DDBJ whole genome shotgun (WGS) entry which is preliminary data.</text>
</comment>
<keyword evidence="4" id="KW-0249">Electron transport</keyword>
<dbReference type="CDD" id="cd08760">
    <property type="entry name" value="Cyt_b561_FRRS1_like"/>
    <property type="match status" value="1"/>
</dbReference>
<feature type="transmembrane region" description="Helical" evidence="8">
    <location>
        <begin position="119"/>
        <end position="142"/>
    </location>
</feature>
<evidence type="ECO:0000313" key="11">
    <source>
        <dbReference type="Proteomes" id="UP001301769"/>
    </source>
</evidence>
<keyword evidence="11" id="KW-1185">Reference proteome</keyword>
<name>A0AAN6Y124_9PEZI</name>
<keyword evidence="3 8" id="KW-0812">Transmembrane</keyword>
<dbReference type="PANTHER" id="PTHR47797">
    <property type="entry name" value="DEHYDROGENASE, PUTATIVE (AFU_ORTHOLOGUE AFUA_8G05805)-RELATED"/>
    <property type="match status" value="1"/>
</dbReference>
<feature type="compositionally biased region" description="Gly residues" evidence="7">
    <location>
        <begin position="1"/>
        <end position="25"/>
    </location>
</feature>
<comment type="subcellular location">
    <subcellularLocation>
        <location evidence="1">Membrane</location>
    </subcellularLocation>
</comment>
<feature type="domain" description="Cytochrome b561" evidence="9">
    <location>
        <begin position="1"/>
        <end position="215"/>
    </location>
</feature>
<dbReference type="GO" id="GO:0016020">
    <property type="term" value="C:membrane"/>
    <property type="evidence" value="ECO:0007669"/>
    <property type="project" value="UniProtKB-SubCell"/>
</dbReference>
<evidence type="ECO:0000256" key="8">
    <source>
        <dbReference type="SAM" id="Phobius"/>
    </source>
</evidence>
<reference evidence="10" key="1">
    <citation type="journal article" date="2023" name="Mol. Phylogenet. Evol.">
        <title>Genome-scale phylogeny and comparative genomics of the fungal order Sordariales.</title>
        <authorList>
            <person name="Hensen N."/>
            <person name="Bonometti L."/>
            <person name="Westerberg I."/>
            <person name="Brannstrom I.O."/>
            <person name="Guillou S."/>
            <person name="Cros-Aarteil S."/>
            <person name="Calhoun S."/>
            <person name="Haridas S."/>
            <person name="Kuo A."/>
            <person name="Mondo S."/>
            <person name="Pangilinan J."/>
            <person name="Riley R."/>
            <person name="LaButti K."/>
            <person name="Andreopoulos B."/>
            <person name="Lipzen A."/>
            <person name="Chen C."/>
            <person name="Yan M."/>
            <person name="Daum C."/>
            <person name="Ng V."/>
            <person name="Clum A."/>
            <person name="Steindorff A."/>
            <person name="Ohm R.A."/>
            <person name="Martin F."/>
            <person name="Silar P."/>
            <person name="Natvig D.O."/>
            <person name="Lalanne C."/>
            <person name="Gautier V."/>
            <person name="Ament-Velasquez S.L."/>
            <person name="Kruys A."/>
            <person name="Hutchinson M.I."/>
            <person name="Powell A.J."/>
            <person name="Barry K."/>
            <person name="Miller A.N."/>
            <person name="Grigoriev I.V."/>
            <person name="Debuchy R."/>
            <person name="Gladieux P."/>
            <person name="Hiltunen Thoren M."/>
            <person name="Johannesson H."/>
        </authorList>
    </citation>
    <scope>NUCLEOTIDE SEQUENCE</scope>
    <source>
        <strain evidence="10">PSN293</strain>
    </source>
</reference>
<dbReference type="AlphaFoldDB" id="A0AAN6Y124"/>
<reference evidence="10" key="2">
    <citation type="submission" date="2023-05" db="EMBL/GenBank/DDBJ databases">
        <authorList>
            <consortium name="Lawrence Berkeley National Laboratory"/>
            <person name="Steindorff A."/>
            <person name="Hensen N."/>
            <person name="Bonometti L."/>
            <person name="Westerberg I."/>
            <person name="Brannstrom I.O."/>
            <person name="Guillou S."/>
            <person name="Cros-Aarteil S."/>
            <person name="Calhoun S."/>
            <person name="Haridas S."/>
            <person name="Kuo A."/>
            <person name="Mondo S."/>
            <person name="Pangilinan J."/>
            <person name="Riley R."/>
            <person name="Labutti K."/>
            <person name="Andreopoulos B."/>
            <person name="Lipzen A."/>
            <person name="Chen C."/>
            <person name="Yanf M."/>
            <person name="Daum C."/>
            <person name="Ng V."/>
            <person name="Clum A."/>
            <person name="Ohm R."/>
            <person name="Martin F."/>
            <person name="Silar P."/>
            <person name="Natvig D."/>
            <person name="Lalanne C."/>
            <person name="Gautier V."/>
            <person name="Ament-Velasquez S.L."/>
            <person name="Kruys A."/>
            <person name="Hutchinson M.I."/>
            <person name="Powell A.J."/>
            <person name="Barry K."/>
            <person name="Miller A.N."/>
            <person name="Grigoriev I.V."/>
            <person name="Debuchy R."/>
            <person name="Gladieux P."/>
            <person name="Thoren M.H."/>
            <person name="Johannesson H."/>
        </authorList>
    </citation>
    <scope>NUCLEOTIDE SEQUENCE</scope>
    <source>
        <strain evidence="10">PSN293</strain>
    </source>
</reference>
<feature type="transmembrane region" description="Helical" evidence="8">
    <location>
        <begin position="45"/>
        <end position="65"/>
    </location>
</feature>
<evidence type="ECO:0000256" key="3">
    <source>
        <dbReference type="ARBA" id="ARBA00022692"/>
    </source>
</evidence>
<dbReference type="Proteomes" id="UP001301769">
    <property type="component" value="Unassembled WGS sequence"/>
</dbReference>
<feature type="compositionally biased region" description="Low complexity" evidence="7">
    <location>
        <begin position="222"/>
        <end position="234"/>
    </location>
</feature>
<evidence type="ECO:0000313" key="10">
    <source>
        <dbReference type="EMBL" id="KAK4210479.1"/>
    </source>
</evidence>
<accession>A0AAN6Y124</accession>
<keyword evidence="6 8" id="KW-0472">Membrane</keyword>
<evidence type="ECO:0000256" key="5">
    <source>
        <dbReference type="ARBA" id="ARBA00022989"/>
    </source>
</evidence>
<feature type="non-terminal residue" evidence="10">
    <location>
        <position position="1"/>
    </location>
</feature>
<feature type="region of interest" description="Disordered" evidence="7">
    <location>
        <begin position="219"/>
        <end position="251"/>
    </location>
</feature>
<proteinExistence type="predicted"/>